<keyword evidence="1 6" id="KW-0808">Transferase</keyword>
<comment type="similarity">
    <text evidence="6">Belongs to the NAD kinase family.</text>
</comment>
<dbReference type="Pfam" id="PF01513">
    <property type="entry name" value="NAD_kinase"/>
    <property type="match status" value="1"/>
</dbReference>
<sequence length="290" mass="31884">MLEEMYLTAIGVIMNEEKPQAHEVARKMAQWLSARGIQMGIPLTKVTELVNSTSHELTQKLEKLDFVVVLGGDGTLLNTARLMAPFQVPLLGVNLGRLGFLTEIEEHDLFPALDQVIAGNYTIEERMMLQAHIISEEGASPIFYALNDVVVTKGANPRMLRVEAFVDDELVATYSSDGLIVASPTGSTAYSMSAGGPIVSPDLQAMIMTPICPHSLDARPLVISQNKVIHVTVRSPYVDGLVTVDGQPGRPLRWGESVYIQKASVTCSLIKIKNRSFFRILHEKMQQGRI</sequence>
<dbReference type="GO" id="GO:0019674">
    <property type="term" value="P:NAD+ metabolic process"/>
    <property type="evidence" value="ECO:0007669"/>
    <property type="project" value="InterPro"/>
</dbReference>
<dbReference type="GO" id="GO:0005737">
    <property type="term" value="C:cytoplasm"/>
    <property type="evidence" value="ECO:0007669"/>
    <property type="project" value="UniProtKB-SubCell"/>
</dbReference>
<feature type="binding site" evidence="6">
    <location>
        <begin position="147"/>
        <end position="148"/>
    </location>
    <ligand>
        <name>NAD(+)</name>
        <dbReference type="ChEBI" id="CHEBI:57540"/>
    </ligand>
</feature>
<protein>
    <recommendedName>
        <fullName evidence="6">NAD kinase</fullName>
        <ecNumber evidence="6">2.7.1.23</ecNumber>
    </recommendedName>
    <alternativeName>
        <fullName evidence="6">ATP-dependent NAD kinase</fullName>
    </alternativeName>
</protein>
<keyword evidence="3 6" id="KW-0521">NADP</keyword>
<keyword evidence="6" id="KW-0067">ATP-binding</keyword>
<dbReference type="EC" id="2.7.1.23" evidence="6"/>
<evidence type="ECO:0000256" key="2">
    <source>
        <dbReference type="ARBA" id="ARBA00022777"/>
    </source>
</evidence>
<dbReference type="HAMAP" id="MF_00361">
    <property type="entry name" value="NAD_kinase"/>
    <property type="match status" value="1"/>
</dbReference>
<comment type="caution">
    <text evidence="6">Lacks conserved residue(s) required for the propagation of feature annotation.</text>
</comment>
<keyword evidence="6" id="KW-0547">Nucleotide-binding</keyword>
<dbReference type="GO" id="GO:0006741">
    <property type="term" value="P:NADP+ biosynthetic process"/>
    <property type="evidence" value="ECO:0007669"/>
    <property type="project" value="UniProtKB-UniRule"/>
</dbReference>
<keyword evidence="2 6" id="KW-0418">Kinase</keyword>
<dbReference type="Gene3D" id="3.40.50.10330">
    <property type="entry name" value="Probable inorganic polyphosphate/atp-NAD kinase, domain 1"/>
    <property type="match status" value="1"/>
</dbReference>
<accession>A0A6I0EV29</accession>
<dbReference type="Gene3D" id="2.60.200.30">
    <property type="entry name" value="Probable inorganic polyphosphate/atp-NAD kinase, domain 2"/>
    <property type="match status" value="1"/>
</dbReference>
<evidence type="ECO:0000256" key="5">
    <source>
        <dbReference type="ARBA" id="ARBA00047925"/>
    </source>
</evidence>
<proteinExistence type="inferred from homology"/>
<feature type="binding site" evidence="6">
    <location>
        <position position="247"/>
    </location>
    <ligand>
        <name>NAD(+)</name>
        <dbReference type="ChEBI" id="CHEBI:57540"/>
    </ligand>
</feature>
<evidence type="ECO:0000256" key="1">
    <source>
        <dbReference type="ARBA" id="ARBA00022679"/>
    </source>
</evidence>
<feature type="binding site" evidence="6">
    <location>
        <position position="158"/>
    </location>
    <ligand>
        <name>NAD(+)</name>
        <dbReference type="ChEBI" id="CHEBI:57540"/>
    </ligand>
</feature>
<organism evidence="7 8">
    <name type="scientific">Heliorestis acidaminivorans</name>
    <dbReference type="NCBI Taxonomy" id="553427"/>
    <lineage>
        <taxon>Bacteria</taxon>
        <taxon>Bacillati</taxon>
        <taxon>Bacillota</taxon>
        <taxon>Clostridia</taxon>
        <taxon>Eubacteriales</taxon>
        <taxon>Heliobacteriaceae</taxon>
        <taxon>Heliorestis</taxon>
    </lineage>
</organism>
<comment type="caution">
    <text evidence="7">The sequence shown here is derived from an EMBL/GenBank/DDBJ whole genome shotgun (WGS) entry which is preliminary data.</text>
</comment>
<keyword evidence="4 6" id="KW-0520">NAD</keyword>
<evidence type="ECO:0000256" key="4">
    <source>
        <dbReference type="ARBA" id="ARBA00023027"/>
    </source>
</evidence>
<dbReference type="PANTHER" id="PTHR20275">
    <property type="entry name" value="NAD KINASE"/>
    <property type="match status" value="1"/>
</dbReference>
<dbReference type="SUPFAM" id="SSF111331">
    <property type="entry name" value="NAD kinase/diacylglycerol kinase-like"/>
    <property type="match status" value="1"/>
</dbReference>
<feature type="active site" description="Proton acceptor" evidence="6">
    <location>
        <position position="73"/>
    </location>
</feature>
<feature type="binding site" evidence="6">
    <location>
        <begin position="188"/>
        <end position="193"/>
    </location>
    <ligand>
        <name>NAD(+)</name>
        <dbReference type="ChEBI" id="CHEBI:57540"/>
    </ligand>
</feature>
<name>A0A6I0EV29_9FIRM</name>
<dbReference type="Pfam" id="PF20143">
    <property type="entry name" value="NAD_kinase_C"/>
    <property type="match status" value="1"/>
</dbReference>
<dbReference type="GO" id="GO:0051287">
    <property type="term" value="F:NAD binding"/>
    <property type="evidence" value="ECO:0007669"/>
    <property type="project" value="UniProtKB-ARBA"/>
</dbReference>
<evidence type="ECO:0000256" key="6">
    <source>
        <dbReference type="HAMAP-Rule" id="MF_00361"/>
    </source>
</evidence>
<evidence type="ECO:0000313" key="8">
    <source>
        <dbReference type="Proteomes" id="UP000468766"/>
    </source>
</evidence>
<comment type="catalytic activity">
    <reaction evidence="5 6">
        <text>NAD(+) + ATP = ADP + NADP(+) + H(+)</text>
        <dbReference type="Rhea" id="RHEA:18629"/>
        <dbReference type="ChEBI" id="CHEBI:15378"/>
        <dbReference type="ChEBI" id="CHEBI:30616"/>
        <dbReference type="ChEBI" id="CHEBI:57540"/>
        <dbReference type="ChEBI" id="CHEBI:58349"/>
        <dbReference type="ChEBI" id="CHEBI:456216"/>
        <dbReference type="EC" id="2.7.1.23"/>
    </reaction>
</comment>
<dbReference type="Proteomes" id="UP000468766">
    <property type="component" value="Unassembled WGS sequence"/>
</dbReference>
<dbReference type="InterPro" id="IPR017437">
    <property type="entry name" value="ATP-NAD_kinase_PpnK-typ_C"/>
</dbReference>
<comment type="subcellular location">
    <subcellularLocation>
        <location evidence="6">Cytoplasm</location>
    </subcellularLocation>
</comment>
<reference evidence="7 8" key="1">
    <citation type="submission" date="2019-10" db="EMBL/GenBank/DDBJ databases">
        <title>Whole-genome sequence of the extremophile Heliorestis acidaminivorans DSM 24790.</title>
        <authorList>
            <person name="Kyndt J.A."/>
            <person name="Meyer T.E."/>
        </authorList>
    </citation>
    <scope>NUCLEOTIDE SEQUENCE [LARGE SCALE GENOMIC DNA]</scope>
    <source>
        <strain evidence="7 8">DSM 24790</strain>
    </source>
</reference>
<dbReference type="InterPro" id="IPR017438">
    <property type="entry name" value="ATP-NAD_kinase_N"/>
</dbReference>
<keyword evidence="6" id="KW-0963">Cytoplasm</keyword>
<dbReference type="GO" id="GO:0046872">
    <property type="term" value="F:metal ion binding"/>
    <property type="evidence" value="ECO:0007669"/>
    <property type="project" value="UniProtKB-UniRule"/>
</dbReference>
<dbReference type="GO" id="GO:0003951">
    <property type="term" value="F:NAD+ kinase activity"/>
    <property type="evidence" value="ECO:0007669"/>
    <property type="project" value="UniProtKB-UniRule"/>
</dbReference>
<evidence type="ECO:0000256" key="3">
    <source>
        <dbReference type="ARBA" id="ARBA00022857"/>
    </source>
</evidence>
<dbReference type="OrthoDB" id="9774737at2"/>
<comment type="function">
    <text evidence="6">Involved in the regulation of the intracellular balance of NAD and NADP, and is a key enzyme in the biosynthesis of NADP. Catalyzes specifically the phosphorylation on 2'-hydroxyl of the adenosine moiety of NAD to yield NADP.</text>
</comment>
<gene>
    <name evidence="6" type="primary">nadK</name>
    <name evidence="7" type="ORF">F9B85_11710</name>
</gene>
<dbReference type="EMBL" id="WBXO01000010">
    <property type="protein sequence ID" value="KAB2951688.1"/>
    <property type="molecule type" value="Genomic_DNA"/>
</dbReference>
<dbReference type="InterPro" id="IPR016064">
    <property type="entry name" value="NAD/diacylglycerol_kinase_sf"/>
</dbReference>
<dbReference type="AlphaFoldDB" id="A0A6I0EV29"/>
<feature type="binding site" evidence="6">
    <location>
        <position position="177"/>
    </location>
    <ligand>
        <name>NAD(+)</name>
        <dbReference type="ChEBI" id="CHEBI:57540"/>
    </ligand>
</feature>
<evidence type="ECO:0000313" key="7">
    <source>
        <dbReference type="EMBL" id="KAB2951688.1"/>
    </source>
</evidence>
<dbReference type="GO" id="GO:0005524">
    <property type="term" value="F:ATP binding"/>
    <property type="evidence" value="ECO:0007669"/>
    <property type="project" value="UniProtKB-KW"/>
</dbReference>
<dbReference type="PANTHER" id="PTHR20275:SF0">
    <property type="entry name" value="NAD KINASE"/>
    <property type="match status" value="1"/>
</dbReference>
<dbReference type="InterPro" id="IPR002504">
    <property type="entry name" value="NADK"/>
</dbReference>
<comment type="cofactor">
    <cofactor evidence="6">
        <name>a divalent metal cation</name>
        <dbReference type="ChEBI" id="CHEBI:60240"/>
    </cofactor>
</comment>
<feature type="binding site" evidence="6">
    <location>
        <begin position="73"/>
        <end position="74"/>
    </location>
    <ligand>
        <name>NAD(+)</name>
        <dbReference type="ChEBI" id="CHEBI:57540"/>
    </ligand>
</feature>
<keyword evidence="8" id="KW-1185">Reference proteome</keyword>